<comment type="caution">
    <text evidence="9">The sequence shown here is derived from an EMBL/GenBank/DDBJ whole genome shotgun (WGS) entry which is preliminary data.</text>
</comment>
<accession>A0A014QSG1</accession>
<evidence type="ECO:0000256" key="4">
    <source>
        <dbReference type="ARBA" id="ARBA00023136"/>
    </source>
</evidence>
<feature type="transmembrane region" description="Helical" evidence="7">
    <location>
        <begin position="218"/>
        <end position="240"/>
    </location>
</feature>
<evidence type="ECO:0000256" key="3">
    <source>
        <dbReference type="ARBA" id="ARBA00022989"/>
    </source>
</evidence>
<feature type="transmembrane region" description="Helical" evidence="7">
    <location>
        <begin position="52"/>
        <end position="74"/>
    </location>
</feature>
<feature type="compositionally biased region" description="Polar residues" evidence="6">
    <location>
        <begin position="335"/>
        <end position="348"/>
    </location>
</feature>
<dbReference type="AlphaFoldDB" id="A0A014QSG1"/>
<reference evidence="9 10" key="1">
    <citation type="submission" date="2014-02" db="EMBL/GenBank/DDBJ databases">
        <title>The genome sequence of the entomopathogenic fungus Metarhizium robertsii ARSEF 2575.</title>
        <authorList>
            <person name="Giuliano Garisto Donzelli B."/>
            <person name="Roe B.A."/>
            <person name="Macmil S.L."/>
            <person name="Krasnoff S.B."/>
            <person name="Gibson D.M."/>
        </authorList>
    </citation>
    <scope>NUCLEOTIDE SEQUENCE [LARGE SCALE GENOMIC DNA]</scope>
    <source>
        <strain evidence="9 10">ARSEF 2575</strain>
    </source>
</reference>
<evidence type="ECO:0000256" key="5">
    <source>
        <dbReference type="ARBA" id="ARBA00038359"/>
    </source>
</evidence>
<feature type="transmembrane region" description="Helical" evidence="7">
    <location>
        <begin position="19"/>
        <end position="40"/>
    </location>
</feature>
<feature type="transmembrane region" description="Helical" evidence="7">
    <location>
        <begin position="255"/>
        <end position="275"/>
    </location>
</feature>
<dbReference type="InterPro" id="IPR049326">
    <property type="entry name" value="Rhodopsin_dom_fungi"/>
</dbReference>
<evidence type="ECO:0000256" key="6">
    <source>
        <dbReference type="SAM" id="MobiDB-lite"/>
    </source>
</evidence>
<dbReference type="Pfam" id="PF20684">
    <property type="entry name" value="Fung_rhodopsin"/>
    <property type="match status" value="1"/>
</dbReference>
<feature type="region of interest" description="Disordered" evidence="6">
    <location>
        <begin position="293"/>
        <end position="348"/>
    </location>
</feature>
<dbReference type="Proteomes" id="UP000030151">
    <property type="component" value="Unassembled WGS sequence"/>
</dbReference>
<feature type="transmembrane region" description="Helical" evidence="7">
    <location>
        <begin position="182"/>
        <end position="206"/>
    </location>
</feature>
<gene>
    <name evidence="9" type="ORF">X797_011157</name>
</gene>
<evidence type="ECO:0000313" key="9">
    <source>
        <dbReference type="EMBL" id="EXU95758.1"/>
    </source>
</evidence>
<evidence type="ECO:0000256" key="1">
    <source>
        <dbReference type="ARBA" id="ARBA00004141"/>
    </source>
</evidence>
<keyword evidence="2 7" id="KW-0812">Transmembrane</keyword>
<proteinExistence type="inferred from homology"/>
<dbReference type="OrthoDB" id="5429740at2759"/>
<feature type="transmembrane region" description="Helical" evidence="7">
    <location>
        <begin position="130"/>
        <end position="151"/>
    </location>
</feature>
<keyword evidence="3 7" id="KW-1133">Transmembrane helix</keyword>
<feature type="domain" description="Rhodopsin" evidence="8">
    <location>
        <begin position="36"/>
        <end position="279"/>
    </location>
</feature>
<dbReference type="PANTHER" id="PTHR33048">
    <property type="entry name" value="PTH11-LIKE INTEGRAL MEMBRANE PROTEIN (AFU_ORTHOLOGUE AFUA_5G11245)"/>
    <property type="match status" value="1"/>
</dbReference>
<evidence type="ECO:0000256" key="2">
    <source>
        <dbReference type="ARBA" id="ARBA00022692"/>
    </source>
</evidence>
<evidence type="ECO:0000256" key="7">
    <source>
        <dbReference type="SAM" id="Phobius"/>
    </source>
</evidence>
<dbReference type="GO" id="GO:0016020">
    <property type="term" value="C:membrane"/>
    <property type="evidence" value="ECO:0007669"/>
    <property type="project" value="UniProtKB-SubCell"/>
</dbReference>
<dbReference type="EMBL" id="JELW01000066">
    <property type="protein sequence ID" value="EXU95758.1"/>
    <property type="molecule type" value="Genomic_DNA"/>
</dbReference>
<comment type="similarity">
    <text evidence="5">Belongs to the SAT4 family.</text>
</comment>
<name>A0A014QSG1_9HYPO</name>
<protein>
    <recommendedName>
        <fullName evidence="8">Rhodopsin domain-containing protein</fullName>
    </recommendedName>
</protein>
<evidence type="ECO:0000313" key="10">
    <source>
        <dbReference type="Proteomes" id="UP000030151"/>
    </source>
</evidence>
<feature type="compositionally biased region" description="Polar residues" evidence="6">
    <location>
        <begin position="300"/>
        <end position="313"/>
    </location>
</feature>
<keyword evidence="4 7" id="KW-0472">Membrane</keyword>
<comment type="subcellular location">
    <subcellularLocation>
        <location evidence="1">Membrane</location>
        <topology evidence="1">Multi-pass membrane protein</topology>
    </subcellularLocation>
</comment>
<dbReference type="eggNOG" id="ENOG502SK9Y">
    <property type="taxonomic scope" value="Eukaryota"/>
</dbReference>
<feature type="transmembrane region" description="Helical" evidence="7">
    <location>
        <begin position="94"/>
        <end position="118"/>
    </location>
</feature>
<dbReference type="HOGENOM" id="CLU_028200_3_7_1"/>
<dbReference type="PANTHER" id="PTHR33048:SF146">
    <property type="entry name" value="INTEGRAL MEMBRANE PROTEIN"/>
    <property type="match status" value="1"/>
</dbReference>
<evidence type="ECO:0000259" key="8">
    <source>
        <dbReference type="Pfam" id="PF20684"/>
    </source>
</evidence>
<organism evidence="9 10">
    <name type="scientific">Metarhizium robertsii</name>
    <dbReference type="NCBI Taxonomy" id="568076"/>
    <lineage>
        <taxon>Eukaryota</taxon>
        <taxon>Fungi</taxon>
        <taxon>Dikarya</taxon>
        <taxon>Ascomycota</taxon>
        <taxon>Pezizomycotina</taxon>
        <taxon>Sordariomycetes</taxon>
        <taxon>Hypocreomycetidae</taxon>
        <taxon>Hypocreales</taxon>
        <taxon>Clavicipitaceae</taxon>
        <taxon>Metarhizium</taxon>
    </lineage>
</organism>
<sequence>MSQIGPAPLGGDVDRGPQALVICWVMTAMGILVVLMRFVGRRMIRSTGPDDWMMLLTLILFIFFVAILTKDISIGGMRHLYYLTPDERTEAAKWSWISQPFHIMGFATGKISVGILILRVTGSTTFWRRWILWFAIITALLISAVNIILTFTQCSPVEALWNTQLVVEGKAKCWRSSIQTDFALFLSGYNILVDLFLAFLPASFFYNLNLTWKKKVELCILLGLGVIAAIFAAVKTTYLVALNERSDITWETYDLYMWSGAELFVIILCGSVPPIKPVYDYFLGKPKNRRANNPGYGGFTSDTSYIRSSSRTSPGDRFKGREEEELELYSPSIRLDTNNARSDSSSLP</sequence>
<dbReference type="InterPro" id="IPR052337">
    <property type="entry name" value="SAT4-like"/>
</dbReference>